<feature type="compositionally biased region" description="Polar residues" evidence="1">
    <location>
        <begin position="25"/>
        <end position="37"/>
    </location>
</feature>
<feature type="compositionally biased region" description="Polar residues" evidence="1">
    <location>
        <begin position="90"/>
        <end position="107"/>
    </location>
</feature>
<dbReference type="AlphaFoldDB" id="A0A8S3XIX4"/>
<evidence type="ECO:0000313" key="3">
    <source>
        <dbReference type="Proteomes" id="UP000691718"/>
    </source>
</evidence>
<name>A0A8S3XIX4_PARAO</name>
<evidence type="ECO:0000313" key="2">
    <source>
        <dbReference type="EMBL" id="CAG5026421.1"/>
    </source>
</evidence>
<evidence type="ECO:0000256" key="1">
    <source>
        <dbReference type="SAM" id="MobiDB-lite"/>
    </source>
</evidence>
<dbReference type="Proteomes" id="UP000691718">
    <property type="component" value="Unassembled WGS sequence"/>
</dbReference>
<feature type="region of interest" description="Disordered" evidence="1">
    <location>
        <begin position="25"/>
        <end position="107"/>
    </location>
</feature>
<feature type="compositionally biased region" description="Basic and acidic residues" evidence="1">
    <location>
        <begin position="58"/>
        <end position="89"/>
    </location>
</feature>
<comment type="caution">
    <text evidence="2">The sequence shown here is derived from an EMBL/GenBank/DDBJ whole genome shotgun (WGS) entry which is preliminary data.</text>
</comment>
<gene>
    <name evidence="2" type="ORF">PAPOLLO_LOCUS18611</name>
</gene>
<sequence length="107" mass="12100">MVFNDPGFIENSELSAIENVSNGNAVSPIVYNSSPTKTGKKRRLNEANSKVNVAKRLKNSDEEKESMKQDYELHLKEKNLSRIEKDKNNKCSNASKETSQFFTTSQN</sequence>
<proteinExistence type="predicted"/>
<dbReference type="OrthoDB" id="7389487at2759"/>
<accession>A0A8S3XIX4</accession>
<organism evidence="2 3">
    <name type="scientific">Parnassius apollo</name>
    <name type="common">Apollo butterfly</name>
    <name type="synonym">Papilio apollo</name>
    <dbReference type="NCBI Taxonomy" id="110799"/>
    <lineage>
        <taxon>Eukaryota</taxon>
        <taxon>Metazoa</taxon>
        <taxon>Ecdysozoa</taxon>
        <taxon>Arthropoda</taxon>
        <taxon>Hexapoda</taxon>
        <taxon>Insecta</taxon>
        <taxon>Pterygota</taxon>
        <taxon>Neoptera</taxon>
        <taxon>Endopterygota</taxon>
        <taxon>Lepidoptera</taxon>
        <taxon>Glossata</taxon>
        <taxon>Ditrysia</taxon>
        <taxon>Papilionoidea</taxon>
        <taxon>Papilionidae</taxon>
        <taxon>Parnassiinae</taxon>
        <taxon>Parnassini</taxon>
        <taxon>Parnassius</taxon>
        <taxon>Parnassius</taxon>
    </lineage>
</organism>
<reference evidence="2" key="1">
    <citation type="submission" date="2021-04" db="EMBL/GenBank/DDBJ databases">
        <authorList>
            <person name="Tunstrom K."/>
        </authorList>
    </citation>
    <scope>NUCLEOTIDE SEQUENCE</scope>
</reference>
<protein>
    <submittedName>
        <fullName evidence="2">(apollo) hypothetical protein</fullName>
    </submittedName>
</protein>
<keyword evidence="3" id="KW-1185">Reference proteome</keyword>
<dbReference type="EMBL" id="CAJQZP010001176">
    <property type="protein sequence ID" value="CAG5026421.1"/>
    <property type="molecule type" value="Genomic_DNA"/>
</dbReference>